<evidence type="ECO:0000256" key="5">
    <source>
        <dbReference type="ARBA" id="ARBA00022448"/>
    </source>
</evidence>
<dbReference type="RefSeq" id="WP_167695329.1">
    <property type="nucleotide sequence ID" value="NZ_CP118181.1"/>
</dbReference>
<evidence type="ECO:0000313" key="16">
    <source>
        <dbReference type="Proteomes" id="UP000778951"/>
    </source>
</evidence>
<evidence type="ECO:0000256" key="12">
    <source>
        <dbReference type="PIRSR" id="PIRSR604793-1"/>
    </source>
</evidence>
<dbReference type="GO" id="GO:0005506">
    <property type="term" value="F:iron ion binding"/>
    <property type="evidence" value="ECO:0007669"/>
    <property type="project" value="InterPro"/>
</dbReference>
<dbReference type="InterPro" id="IPR004462">
    <property type="entry name" value="Desulfoferrodoxin_N"/>
</dbReference>
<dbReference type="AlphaFoldDB" id="A0A968GEU2"/>
<comment type="cofactor">
    <cofactor evidence="12">
        <name>Fe(2+)</name>
        <dbReference type="ChEBI" id="CHEBI:29033"/>
    </cofactor>
    <text evidence="12">Binds 1 Fe(2+) ion per subunit. The iron ion 2 is coordinated via four histidines and one cysteine residue.</text>
</comment>
<feature type="binding site" evidence="12">
    <location>
        <position position="74"/>
    </location>
    <ligand>
        <name>Fe cation</name>
        <dbReference type="ChEBI" id="CHEBI:24875"/>
        <label>1</label>
    </ligand>
</feature>
<dbReference type="GO" id="GO:0050605">
    <property type="term" value="F:superoxide reductase activity"/>
    <property type="evidence" value="ECO:0007669"/>
    <property type="project" value="UniProtKB-EC"/>
</dbReference>
<gene>
    <name evidence="15" type="ORF">HCT48_03270</name>
</gene>
<name>A0A968GEU2_9SPIO</name>
<dbReference type="NCBIfam" id="TIGR00320">
    <property type="entry name" value="dfx_rbo"/>
    <property type="match status" value="1"/>
</dbReference>
<evidence type="ECO:0000256" key="9">
    <source>
        <dbReference type="ARBA" id="ARBA00024690"/>
    </source>
</evidence>
<evidence type="ECO:0000256" key="7">
    <source>
        <dbReference type="ARBA" id="ARBA00022982"/>
    </source>
</evidence>
<evidence type="ECO:0000256" key="11">
    <source>
        <dbReference type="ARBA" id="ARBA00047448"/>
    </source>
</evidence>
<feature type="binding site" evidence="12">
    <location>
        <position position="12"/>
    </location>
    <ligand>
        <name>Fe cation</name>
        <dbReference type="ChEBI" id="CHEBI:24875"/>
        <label>1</label>
    </ligand>
</feature>
<dbReference type="SUPFAM" id="SSF57802">
    <property type="entry name" value="Rubredoxin-like"/>
    <property type="match status" value="1"/>
</dbReference>
<proteinExistence type="inferred from homology"/>
<keyword evidence="6 12" id="KW-0479">Metal-binding</keyword>
<comment type="caution">
    <text evidence="15">The sequence shown here is derived from an EMBL/GenBank/DDBJ whole genome shotgun (WGS) entry which is preliminary data.</text>
</comment>
<dbReference type="PANTHER" id="PTHR36541">
    <property type="entry name" value="SUPEROXIDE REDUCTASE-RELATED"/>
    <property type="match status" value="1"/>
</dbReference>
<dbReference type="EC" id="1.15.1.2" evidence="3"/>
<protein>
    <recommendedName>
        <fullName evidence="4">Desulfoferrodoxin</fullName>
        <ecNumber evidence="3">1.15.1.2</ecNumber>
    </recommendedName>
    <alternativeName>
        <fullName evidence="10">Superoxide reductase</fullName>
    </alternativeName>
</protein>
<sequence>MNRSDIYRCPHCGRVVYVVEAGHGGLTCCGHEMQVLKGGEIDGSTEKHVPVIEKIDTGYKVTVGSVAHPMTQEHYISFIELIVDGNHYSQMLQPVASPEAIFNVAHGKSVVAREYCNLHGLWQATLS</sequence>
<evidence type="ECO:0000256" key="10">
    <source>
        <dbReference type="ARBA" id="ARBA00031398"/>
    </source>
</evidence>
<dbReference type="NCBIfam" id="TIGR00332">
    <property type="entry name" value="neela_ferrous"/>
    <property type="match status" value="1"/>
</dbReference>
<dbReference type="Gene3D" id="2.60.40.730">
    <property type="entry name" value="SOR catalytic domain"/>
    <property type="match status" value="1"/>
</dbReference>
<feature type="binding site" evidence="12">
    <location>
        <position position="119"/>
    </location>
    <ligand>
        <name>Fe cation</name>
        <dbReference type="ChEBI" id="CHEBI:24875"/>
        <label>2</label>
        <note>catalytic</note>
    </ligand>
</feature>
<keyword evidence="5" id="KW-0813">Transport</keyword>
<feature type="binding site" evidence="12">
    <location>
        <position position="29"/>
    </location>
    <ligand>
        <name>Fe cation</name>
        <dbReference type="ChEBI" id="CHEBI:24875"/>
        <label>1</label>
    </ligand>
</feature>
<evidence type="ECO:0000256" key="1">
    <source>
        <dbReference type="ARBA" id="ARBA00001973"/>
    </source>
</evidence>
<dbReference type="Pfam" id="PF01880">
    <property type="entry name" value="Desulfoferrodox"/>
    <property type="match status" value="1"/>
</dbReference>
<evidence type="ECO:0000313" key="15">
    <source>
        <dbReference type="EMBL" id="NIZ69234.1"/>
    </source>
</evidence>
<dbReference type="InterPro" id="IPR036073">
    <property type="entry name" value="Desulfoferrodoxin_Fe-bd_dom_sf"/>
</dbReference>
<evidence type="ECO:0000256" key="2">
    <source>
        <dbReference type="ARBA" id="ARBA00005941"/>
    </source>
</evidence>
<evidence type="ECO:0000259" key="14">
    <source>
        <dbReference type="Pfam" id="PF06397"/>
    </source>
</evidence>
<comment type="catalytic activity">
    <reaction evidence="11">
        <text>reduced [rubredoxin] + superoxide + 2 H(+) = oxidized [rubredoxin] + H2O2</text>
        <dbReference type="Rhea" id="RHEA:21324"/>
        <dbReference type="Rhea" id="RHEA-COMP:10302"/>
        <dbReference type="Rhea" id="RHEA-COMP:10303"/>
        <dbReference type="ChEBI" id="CHEBI:15378"/>
        <dbReference type="ChEBI" id="CHEBI:16240"/>
        <dbReference type="ChEBI" id="CHEBI:18421"/>
        <dbReference type="ChEBI" id="CHEBI:29033"/>
        <dbReference type="ChEBI" id="CHEBI:29034"/>
        <dbReference type="EC" id="1.15.1.2"/>
    </reaction>
</comment>
<dbReference type="Pfam" id="PF06397">
    <property type="entry name" value="Desulfoferrod_N"/>
    <property type="match status" value="1"/>
</dbReference>
<feature type="binding site" evidence="12">
    <location>
        <position position="68"/>
    </location>
    <ligand>
        <name>Fe cation</name>
        <dbReference type="ChEBI" id="CHEBI:24875"/>
        <label>1</label>
    </ligand>
</feature>
<dbReference type="Proteomes" id="UP000778951">
    <property type="component" value="Unassembled WGS sequence"/>
</dbReference>
<feature type="domain" description="Desulfoferrodoxin N-terminal" evidence="14">
    <location>
        <begin position="2"/>
        <end position="35"/>
    </location>
</feature>
<reference evidence="15" key="1">
    <citation type="submission" date="2020-03" db="EMBL/GenBank/DDBJ databases">
        <title>Spirochaetal bacteria isolated from arthropods constitute a novel genus Entomospira genus novum within the order Spirochaetales.</title>
        <authorList>
            <person name="Grana-Miraglia L."/>
            <person name="Sikutova S."/>
            <person name="Fingerle V."/>
            <person name="Sing A."/>
            <person name="Castillo-Ramirez S."/>
            <person name="Margos G."/>
            <person name="Rudolf I."/>
        </authorList>
    </citation>
    <scope>NUCLEOTIDE SEQUENCE</scope>
    <source>
        <strain evidence="15">BR149</strain>
    </source>
</reference>
<dbReference type="SUPFAM" id="SSF49367">
    <property type="entry name" value="Superoxide reductase-like"/>
    <property type="match status" value="1"/>
</dbReference>
<dbReference type="InterPro" id="IPR002742">
    <property type="entry name" value="Desulfoferrodoxin_Fe-bd_dom"/>
</dbReference>
<evidence type="ECO:0000256" key="4">
    <source>
        <dbReference type="ARBA" id="ARBA00014839"/>
    </source>
</evidence>
<dbReference type="EMBL" id="JAATLM010000001">
    <property type="protein sequence ID" value="NIZ69234.1"/>
    <property type="molecule type" value="Genomic_DNA"/>
</dbReference>
<accession>A0A968GEU2</accession>
<dbReference type="GO" id="GO:0019430">
    <property type="term" value="P:removal of superoxide radicals"/>
    <property type="evidence" value="ECO:0007669"/>
    <property type="project" value="InterPro"/>
</dbReference>
<feature type="binding site" evidence="12">
    <location>
        <position position="116"/>
    </location>
    <ligand>
        <name>Fe cation</name>
        <dbReference type="ChEBI" id="CHEBI:24875"/>
        <label>2</label>
        <note>catalytic</note>
    </ligand>
</feature>
<dbReference type="InterPro" id="IPR051233">
    <property type="entry name" value="Desulfoferrodoxin_SOR"/>
</dbReference>
<dbReference type="NCBIfam" id="TIGR00319">
    <property type="entry name" value="desulf_FeS4"/>
    <property type="match status" value="1"/>
</dbReference>
<feature type="domain" description="Desulfoferrodoxin ferrous iron-binding" evidence="13">
    <location>
        <begin position="42"/>
        <end position="124"/>
    </location>
</feature>
<keyword evidence="16" id="KW-1185">Reference proteome</keyword>
<keyword evidence="7" id="KW-0249">Electron transport</keyword>
<feature type="binding site" evidence="12">
    <location>
        <position position="9"/>
    </location>
    <ligand>
        <name>Fe cation</name>
        <dbReference type="ChEBI" id="CHEBI:24875"/>
        <label>1</label>
    </ligand>
</feature>
<evidence type="ECO:0000256" key="3">
    <source>
        <dbReference type="ARBA" id="ARBA00012679"/>
    </source>
</evidence>
<feature type="binding site" evidence="12">
    <location>
        <position position="28"/>
    </location>
    <ligand>
        <name>Fe cation</name>
        <dbReference type="ChEBI" id="CHEBI:24875"/>
        <label>1</label>
    </ligand>
</feature>
<comment type="function">
    <text evidence="9">Catalyzes the one-electron reduction of superoxide anion radical to hydrogen peroxide at a nonheme ferrous iron center. Plays a fundamental role in case of oxidative stress via its superoxide detoxification activity.</text>
</comment>
<comment type="cofactor">
    <cofactor evidence="12">
        <name>Fe(3+)</name>
        <dbReference type="ChEBI" id="CHEBI:29034"/>
    </cofactor>
    <text evidence="12">Binds 1 Fe(3+) ion per subunit. The iron ion 1 is coordinated via 4 cysteine residues.</text>
</comment>
<comment type="similarity">
    <text evidence="2">Belongs to the desulfoferrodoxin family.</text>
</comment>
<dbReference type="InterPro" id="IPR004793">
    <property type="entry name" value="Desulfoferrodoxin_rbo"/>
</dbReference>
<comment type="cofactor">
    <cofactor evidence="1">
        <name>Cu(2+)</name>
        <dbReference type="ChEBI" id="CHEBI:29036"/>
    </cofactor>
</comment>
<dbReference type="PANTHER" id="PTHR36541:SF1">
    <property type="entry name" value="SUPEROXIDE REDUCTASE-RELATED"/>
    <property type="match status" value="1"/>
</dbReference>
<keyword evidence="8 12" id="KW-0408">Iron</keyword>
<evidence type="ECO:0000259" key="13">
    <source>
        <dbReference type="Pfam" id="PF01880"/>
    </source>
</evidence>
<evidence type="ECO:0000256" key="6">
    <source>
        <dbReference type="ARBA" id="ARBA00022723"/>
    </source>
</evidence>
<organism evidence="15 16">
    <name type="scientific">Entomospira culicis</name>
    <dbReference type="NCBI Taxonomy" id="2719989"/>
    <lineage>
        <taxon>Bacteria</taxon>
        <taxon>Pseudomonadati</taxon>
        <taxon>Spirochaetota</taxon>
        <taxon>Spirochaetia</taxon>
        <taxon>Spirochaetales</taxon>
        <taxon>Spirochaetaceae</taxon>
        <taxon>Entomospira</taxon>
    </lineage>
</organism>
<feature type="binding site" evidence="12">
    <location>
        <position position="48"/>
    </location>
    <ligand>
        <name>Fe cation</name>
        <dbReference type="ChEBI" id="CHEBI:24875"/>
        <label>1</label>
    </ligand>
</feature>
<evidence type="ECO:0000256" key="8">
    <source>
        <dbReference type="ARBA" id="ARBA00023004"/>
    </source>
</evidence>